<dbReference type="Pfam" id="PF03150">
    <property type="entry name" value="CCP_MauG"/>
    <property type="match status" value="1"/>
</dbReference>
<dbReference type="PANTHER" id="PTHR30600">
    <property type="entry name" value="CYTOCHROME C PEROXIDASE-RELATED"/>
    <property type="match status" value="1"/>
</dbReference>
<feature type="binding site" description="axial binding residue" evidence="5">
    <location>
        <position position="81"/>
    </location>
    <ligand>
        <name>heme c</name>
        <dbReference type="ChEBI" id="CHEBI:61717"/>
        <label>1</label>
    </ligand>
    <ligandPart>
        <name>Fe</name>
        <dbReference type="ChEBI" id="CHEBI:18248"/>
    </ligandPart>
</feature>
<organism evidence="7 8">
    <name type="scientific">Shewanella hanedai</name>
    <name type="common">Alteromonas hanedai</name>
    <dbReference type="NCBI Taxonomy" id="25"/>
    <lineage>
        <taxon>Bacteria</taxon>
        <taxon>Pseudomonadati</taxon>
        <taxon>Pseudomonadota</taxon>
        <taxon>Gammaproteobacteria</taxon>
        <taxon>Alteromonadales</taxon>
        <taxon>Shewanellaceae</taxon>
        <taxon>Shewanella</taxon>
    </lineage>
</organism>
<dbReference type="PANTHER" id="PTHR30600:SF14">
    <property type="entry name" value="CYTOCHROME C PEROXIDASE"/>
    <property type="match status" value="1"/>
</dbReference>
<evidence type="ECO:0000256" key="1">
    <source>
        <dbReference type="ARBA" id="ARBA00004196"/>
    </source>
</evidence>
<protein>
    <submittedName>
        <fullName evidence="7">Di-heme enzyme</fullName>
    </submittedName>
</protein>
<dbReference type="Gene3D" id="1.10.760.10">
    <property type="entry name" value="Cytochrome c-like domain"/>
    <property type="match status" value="2"/>
</dbReference>
<dbReference type="GO" id="GO:0046872">
    <property type="term" value="F:metal ion binding"/>
    <property type="evidence" value="ECO:0007669"/>
    <property type="project" value="UniProtKB-KW"/>
</dbReference>
<keyword evidence="5" id="KW-0479">Metal-binding</keyword>
<dbReference type="EMBL" id="VKGK01000022">
    <property type="protein sequence ID" value="TRY13197.1"/>
    <property type="molecule type" value="Genomic_DNA"/>
</dbReference>
<keyword evidence="3" id="KW-0560">Oxidoreductase</keyword>
<proteinExistence type="predicted"/>
<dbReference type="Pfam" id="PF21419">
    <property type="entry name" value="RoxA-like_Cyt-c"/>
    <property type="match status" value="1"/>
</dbReference>
<feature type="binding site" description="covalent" evidence="4">
    <location>
        <position position="230"/>
    </location>
    <ligand>
        <name>heme c</name>
        <dbReference type="ChEBI" id="CHEBI:61717"/>
        <label>2</label>
    </ligand>
</feature>
<evidence type="ECO:0000313" key="7">
    <source>
        <dbReference type="EMBL" id="TRY13197.1"/>
    </source>
</evidence>
<dbReference type="InterPro" id="IPR036909">
    <property type="entry name" value="Cyt_c-like_dom_sf"/>
</dbReference>
<keyword evidence="4" id="KW-0349">Heme</keyword>
<feature type="binding site" description="axial binding residue" evidence="5">
    <location>
        <position position="234"/>
    </location>
    <ligand>
        <name>heme c</name>
        <dbReference type="ChEBI" id="CHEBI:61717"/>
        <label>2</label>
    </ligand>
    <ligandPart>
        <name>Fe</name>
        <dbReference type="ChEBI" id="CHEBI:18248"/>
    </ligandPart>
</feature>
<comment type="cofactor">
    <cofactor evidence="4">
        <name>heme</name>
        <dbReference type="ChEBI" id="CHEBI:30413"/>
    </cofactor>
    <text evidence="4">Binds 2 heme groups.</text>
</comment>
<evidence type="ECO:0000259" key="6">
    <source>
        <dbReference type="Pfam" id="PF03150"/>
    </source>
</evidence>
<dbReference type="RefSeq" id="WP_144041420.1">
    <property type="nucleotide sequence ID" value="NZ_BMPL01000019.1"/>
</dbReference>
<dbReference type="GO" id="GO:0020037">
    <property type="term" value="F:heme binding"/>
    <property type="evidence" value="ECO:0007669"/>
    <property type="project" value="InterPro"/>
</dbReference>
<dbReference type="GO" id="GO:0004130">
    <property type="term" value="F:cytochrome-c peroxidase activity"/>
    <property type="evidence" value="ECO:0007669"/>
    <property type="project" value="TreeGrafter"/>
</dbReference>
<evidence type="ECO:0000256" key="3">
    <source>
        <dbReference type="ARBA" id="ARBA00023002"/>
    </source>
</evidence>
<dbReference type="NCBIfam" id="TIGR04039">
    <property type="entry name" value="MXAN_0977_Heme2"/>
    <property type="match status" value="1"/>
</dbReference>
<dbReference type="InterPro" id="IPR051395">
    <property type="entry name" value="Cytochrome_c_Peroxidase/MauG"/>
</dbReference>
<dbReference type="PIRSF" id="PIRSF000294">
    <property type="entry name" value="Cytochrome-c_peroxidase"/>
    <property type="match status" value="1"/>
</dbReference>
<comment type="subcellular location">
    <subcellularLocation>
        <location evidence="1">Cell envelope</location>
    </subcellularLocation>
</comment>
<sequence>MTKLVGIGLAASGLLIGFLCLEIANRTESEPHYEWPLAQEFPRPQVPSDNPMSQAKVELGRYLFYDKALSANQTQSCSSCHIQSLAFSETKTVSVGSTGEPHRRNSPGLINIAYNKTLTWAHDGLTDIEQQILLPIFGEDPIELGAVGHEDEILARLQRSPYPELFKQAFPNTEATPNFSEVTQALSSFIRSLLSLNSRFDLYAYQGQDEALSQRELAGMDLFFSEKFECHHCHGGFNFTQSTSHEKQPLDKRPFHNTGLYYTERPSLANTSDTMTQNLGYPEKDRGLAEVTINPMDDGRFRAPSLRNIALTAPYMHDGSVATLEEVLDIYQAGGRNITEGPFQGDGRLNPLKSPFIKGFSLTSEEKLQLLAFLRSLTDEDFINNPAFSDPWPDKNLPDSDS</sequence>
<feature type="binding site" description="covalent" evidence="4">
    <location>
        <position position="233"/>
    </location>
    <ligand>
        <name>heme c</name>
        <dbReference type="ChEBI" id="CHEBI:61717"/>
        <label>2</label>
    </ligand>
</feature>
<dbReference type="InterPro" id="IPR004852">
    <property type="entry name" value="Di-haem_cyt_c_peroxidsae"/>
</dbReference>
<gene>
    <name evidence="7" type="ORF">FN961_17020</name>
</gene>
<keyword evidence="2" id="KW-0732">Signal</keyword>
<name>A0A553JL59_SHEHA</name>
<dbReference type="GO" id="GO:0009055">
    <property type="term" value="F:electron transfer activity"/>
    <property type="evidence" value="ECO:0007669"/>
    <property type="project" value="InterPro"/>
</dbReference>
<accession>A0A553JL59</accession>
<evidence type="ECO:0000256" key="4">
    <source>
        <dbReference type="PIRSR" id="PIRSR000294-1"/>
    </source>
</evidence>
<feature type="binding site" description="covalent" evidence="4">
    <location>
        <position position="77"/>
    </location>
    <ligand>
        <name>heme c</name>
        <dbReference type="ChEBI" id="CHEBI:61717"/>
        <label>1</label>
    </ligand>
</feature>
<keyword evidence="8" id="KW-1185">Reference proteome</keyword>
<feature type="binding site" description="covalent" evidence="4">
    <location>
        <position position="80"/>
    </location>
    <ligand>
        <name>heme c</name>
        <dbReference type="ChEBI" id="CHEBI:61717"/>
        <label>1</label>
    </ligand>
</feature>
<comment type="PTM">
    <text evidence="4">Binds 2 heme groups per subunit.</text>
</comment>
<dbReference type="SUPFAM" id="SSF46626">
    <property type="entry name" value="Cytochrome c"/>
    <property type="match status" value="2"/>
</dbReference>
<comment type="caution">
    <text evidence="7">The sequence shown here is derived from an EMBL/GenBank/DDBJ whole genome shotgun (WGS) entry which is preliminary data.</text>
</comment>
<dbReference type="OrthoDB" id="9805202at2"/>
<dbReference type="InterPro" id="IPR023929">
    <property type="entry name" value="MbnH-like"/>
</dbReference>
<evidence type="ECO:0000256" key="2">
    <source>
        <dbReference type="ARBA" id="ARBA00022729"/>
    </source>
</evidence>
<evidence type="ECO:0000313" key="8">
    <source>
        <dbReference type="Proteomes" id="UP000318126"/>
    </source>
</evidence>
<dbReference type="Proteomes" id="UP000318126">
    <property type="component" value="Unassembled WGS sequence"/>
</dbReference>
<dbReference type="AlphaFoldDB" id="A0A553JL59"/>
<dbReference type="GO" id="GO:0030313">
    <property type="term" value="C:cell envelope"/>
    <property type="evidence" value="ECO:0007669"/>
    <property type="project" value="UniProtKB-SubCell"/>
</dbReference>
<keyword evidence="5" id="KW-0408">Iron</keyword>
<dbReference type="InterPro" id="IPR026259">
    <property type="entry name" value="MauG/Cytc_peroxidase"/>
</dbReference>
<reference evidence="8" key="1">
    <citation type="submission" date="2019-07" db="EMBL/GenBank/DDBJ databases">
        <title>Shewanella sp. YLB-08 draft genomic sequence.</title>
        <authorList>
            <person name="Yu L."/>
        </authorList>
    </citation>
    <scope>NUCLEOTIDE SEQUENCE [LARGE SCALE GENOMIC DNA]</scope>
    <source>
        <strain evidence="8">JCM 20706</strain>
    </source>
</reference>
<evidence type="ECO:0000256" key="5">
    <source>
        <dbReference type="PIRSR" id="PIRSR000294-2"/>
    </source>
</evidence>
<feature type="domain" description="Di-haem cytochrome c peroxidase" evidence="6">
    <location>
        <begin position="55"/>
        <end position="208"/>
    </location>
</feature>